<evidence type="ECO:0000256" key="5">
    <source>
        <dbReference type="ARBA" id="ARBA00022889"/>
    </source>
</evidence>
<evidence type="ECO:0000256" key="3">
    <source>
        <dbReference type="ARBA" id="ARBA00022729"/>
    </source>
</evidence>
<proteinExistence type="predicted"/>
<dbReference type="SUPFAM" id="SSF48726">
    <property type="entry name" value="Immunoglobulin"/>
    <property type="match status" value="1"/>
</dbReference>
<dbReference type="InterPro" id="IPR036179">
    <property type="entry name" value="Ig-like_dom_sf"/>
</dbReference>
<keyword evidence="2" id="KW-0812">Transmembrane</keyword>
<evidence type="ECO:0000256" key="7">
    <source>
        <dbReference type="ARBA" id="ARBA00023136"/>
    </source>
</evidence>
<dbReference type="PROSITE" id="PS50835">
    <property type="entry name" value="IG_LIKE"/>
    <property type="match status" value="1"/>
</dbReference>
<accession>A0A6A0H9W6</accession>
<evidence type="ECO:0000256" key="2">
    <source>
        <dbReference type="ARBA" id="ARBA00022692"/>
    </source>
</evidence>
<keyword evidence="3" id="KW-0732">Signal</keyword>
<feature type="compositionally biased region" description="Basic and acidic residues" evidence="10">
    <location>
        <begin position="1"/>
        <end position="11"/>
    </location>
</feature>
<dbReference type="Gene3D" id="2.60.40.10">
    <property type="entry name" value="Immunoglobulins"/>
    <property type="match status" value="1"/>
</dbReference>
<evidence type="ECO:0000256" key="1">
    <source>
        <dbReference type="ARBA" id="ARBA00004167"/>
    </source>
</evidence>
<protein>
    <recommendedName>
        <fullName evidence="11">Ig-like domain-containing protein</fullName>
    </recommendedName>
</protein>
<name>A0A6A0H9W6_HYAAZ</name>
<evidence type="ECO:0000256" key="8">
    <source>
        <dbReference type="ARBA" id="ARBA00023157"/>
    </source>
</evidence>
<dbReference type="AlphaFoldDB" id="A0A6A0H9W6"/>
<keyword evidence="8" id="KW-1015">Disulfide bond</keyword>
<feature type="region of interest" description="Disordered" evidence="10">
    <location>
        <begin position="1"/>
        <end position="20"/>
    </location>
</feature>
<dbReference type="Pfam" id="PF07679">
    <property type="entry name" value="I-set"/>
    <property type="match status" value="1"/>
</dbReference>
<keyword evidence="9" id="KW-0393">Immunoglobulin domain</keyword>
<keyword evidence="6" id="KW-1133">Transmembrane helix</keyword>
<dbReference type="InterPro" id="IPR007110">
    <property type="entry name" value="Ig-like_dom"/>
</dbReference>
<dbReference type="Proteomes" id="UP000711488">
    <property type="component" value="Unassembled WGS sequence"/>
</dbReference>
<dbReference type="FunFam" id="2.60.40.10:FF:000017">
    <property type="entry name" value="Down syndrome cell adhesion molecule b"/>
    <property type="match status" value="1"/>
</dbReference>
<keyword evidence="7" id="KW-0472">Membrane</keyword>
<feature type="domain" description="Ig-like" evidence="11">
    <location>
        <begin position="1"/>
        <end position="63"/>
    </location>
</feature>
<evidence type="ECO:0000256" key="10">
    <source>
        <dbReference type="SAM" id="MobiDB-lite"/>
    </source>
</evidence>
<keyword evidence="5" id="KW-0130">Cell adhesion</keyword>
<dbReference type="EMBL" id="JQDR03003371">
    <property type="protein sequence ID" value="KAA0202560.1"/>
    <property type="molecule type" value="Genomic_DNA"/>
</dbReference>
<keyword evidence="4" id="KW-0677">Repeat</keyword>
<dbReference type="InterPro" id="IPR013098">
    <property type="entry name" value="Ig_I-set"/>
</dbReference>
<evidence type="ECO:0000256" key="4">
    <source>
        <dbReference type="ARBA" id="ARBA00022737"/>
    </source>
</evidence>
<evidence type="ECO:0000256" key="9">
    <source>
        <dbReference type="ARBA" id="ARBA00023319"/>
    </source>
</evidence>
<organism evidence="12">
    <name type="scientific">Hyalella azteca</name>
    <name type="common">Amphipod</name>
    <dbReference type="NCBI Taxonomy" id="294128"/>
    <lineage>
        <taxon>Eukaryota</taxon>
        <taxon>Metazoa</taxon>
        <taxon>Ecdysozoa</taxon>
        <taxon>Arthropoda</taxon>
        <taxon>Crustacea</taxon>
        <taxon>Multicrustacea</taxon>
        <taxon>Malacostraca</taxon>
        <taxon>Eumalacostraca</taxon>
        <taxon>Peracarida</taxon>
        <taxon>Amphipoda</taxon>
        <taxon>Senticaudata</taxon>
        <taxon>Talitrida</taxon>
        <taxon>Talitroidea</taxon>
        <taxon>Hyalellidae</taxon>
        <taxon>Hyalella</taxon>
    </lineage>
</organism>
<comment type="caution">
    <text evidence="12">The sequence shown here is derived from an EMBL/GenBank/DDBJ whole genome shotgun (WGS) entry which is preliminary data.</text>
</comment>
<reference evidence="12" key="3">
    <citation type="submission" date="2019-06" db="EMBL/GenBank/DDBJ databases">
        <authorList>
            <person name="Poynton C."/>
            <person name="Hasenbein S."/>
            <person name="Benoit J.B."/>
            <person name="Sepulveda M.S."/>
            <person name="Poelchau M.F."/>
            <person name="Murali S.C."/>
            <person name="Chen S."/>
            <person name="Glastad K.M."/>
            <person name="Werren J.H."/>
            <person name="Vineis J.H."/>
            <person name="Bowen J.L."/>
            <person name="Friedrich M."/>
            <person name="Jones J."/>
            <person name="Robertson H.M."/>
            <person name="Feyereisen R."/>
            <person name="Mechler-Hickson A."/>
            <person name="Mathers N."/>
            <person name="Lee C.E."/>
            <person name="Colbourne J.K."/>
            <person name="Biales A."/>
            <person name="Johnston J.S."/>
            <person name="Wellborn G.A."/>
            <person name="Rosendale A.J."/>
            <person name="Cridge A.G."/>
            <person name="Munoz-Torres M.C."/>
            <person name="Bain P.A."/>
            <person name="Manny A.R."/>
            <person name="Major K.M."/>
            <person name="Lambert F.N."/>
            <person name="Vulpe C.D."/>
            <person name="Tuck P."/>
            <person name="Blalock B.J."/>
            <person name="Lin Y.-Y."/>
            <person name="Smith M.E."/>
            <person name="Ochoa-Acuna H."/>
            <person name="Chen M.-J.M."/>
            <person name="Childers C.P."/>
            <person name="Qu J."/>
            <person name="Dugan S."/>
            <person name="Lee S.L."/>
            <person name="Chao H."/>
            <person name="Dinh H."/>
            <person name="Han Y."/>
            <person name="Doddapaneni H."/>
            <person name="Worley K.C."/>
            <person name="Muzny D.M."/>
            <person name="Gibbs R.A."/>
            <person name="Richards S."/>
        </authorList>
    </citation>
    <scope>NUCLEOTIDE SEQUENCE</scope>
    <source>
        <strain evidence="12">HAZT.00-mixed</strain>
        <tissue evidence="12">Whole organism</tissue>
    </source>
</reference>
<evidence type="ECO:0000259" key="11">
    <source>
        <dbReference type="PROSITE" id="PS50835"/>
    </source>
</evidence>
<comment type="subcellular location">
    <subcellularLocation>
        <location evidence="1">Membrane</location>
        <topology evidence="1">Single-pass membrane protein</topology>
    </subcellularLocation>
</comment>
<dbReference type="GO" id="GO:0007155">
    <property type="term" value="P:cell adhesion"/>
    <property type="evidence" value="ECO:0007669"/>
    <property type="project" value="UniProtKB-KW"/>
</dbReference>
<evidence type="ECO:0000313" key="12">
    <source>
        <dbReference type="EMBL" id="KAA0202560.1"/>
    </source>
</evidence>
<gene>
    <name evidence="12" type="ORF">HAZT_HAZT010227</name>
</gene>
<reference evidence="12" key="1">
    <citation type="submission" date="2014-08" db="EMBL/GenBank/DDBJ databases">
        <authorList>
            <person name="Murali S."/>
            <person name="Richards S."/>
            <person name="Bandaranaike D."/>
            <person name="Bellair M."/>
            <person name="Blankenburg K."/>
            <person name="Chao H."/>
            <person name="Dinh H."/>
            <person name="Doddapaneni H."/>
            <person name="Dugan-Rocha S."/>
            <person name="Elkadiri S."/>
            <person name="Gnanaolivu R."/>
            <person name="Hughes D."/>
            <person name="Lee S."/>
            <person name="Li M."/>
            <person name="Ming W."/>
            <person name="Munidasa M."/>
            <person name="Muniz J."/>
            <person name="Nguyen L."/>
            <person name="Osuji N."/>
            <person name="Pu L.-L."/>
            <person name="Puazo M."/>
            <person name="Skinner E."/>
            <person name="Qu C."/>
            <person name="Quiroz J."/>
            <person name="Raj R."/>
            <person name="Weissenberger G."/>
            <person name="Xin Y."/>
            <person name="Zou X."/>
            <person name="Han Y."/>
            <person name="Worley K."/>
            <person name="Muzny D."/>
            <person name="Gibbs R."/>
        </authorList>
    </citation>
    <scope>NUCLEOTIDE SEQUENCE</scope>
    <source>
        <strain evidence="12">HAZT.00-mixed</strain>
        <tissue evidence="12">Whole organism</tissue>
    </source>
</reference>
<evidence type="ECO:0000256" key="6">
    <source>
        <dbReference type="ARBA" id="ARBA00022989"/>
    </source>
</evidence>
<dbReference type="InterPro" id="IPR013783">
    <property type="entry name" value="Ig-like_fold"/>
</dbReference>
<reference evidence="12" key="2">
    <citation type="journal article" date="2018" name="Environ. Sci. Technol.">
        <title>The Toxicogenome of Hyalella azteca: A Model for Sediment Ecotoxicology and Evolutionary Toxicology.</title>
        <authorList>
            <person name="Poynton H.C."/>
            <person name="Hasenbein S."/>
            <person name="Benoit J.B."/>
            <person name="Sepulveda M.S."/>
            <person name="Poelchau M.F."/>
            <person name="Hughes D.S.T."/>
            <person name="Murali S.C."/>
            <person name="Chen S."/>
            <person name="Glastad K.M."/>
            <person name="Goodisman M.A.D."/>
            <person name="Werren J.H."/>
            <person name="Vineis J.H."/>
            <person name="Bowen J.L."/>
            <person name="Friedrich M."/>
            <person name="Jones J."/>
            <person name="Robertson H.M."/>
            <person name="Feyereisen R."/>
            <person name="Mechler-Hickson A."/>
            <person name="Mathers N."/>
            <person name="Lee C.E."/>
            <person name="Colbourne J.K."/>
            <person name="Biales A."/>
            <person name="Johnston J.S."/>
            <person name="Wellborn G.A."/>
            <person name="Rosendale A.J."/>
            <person name="Cridge A.G."/>
            <person name="Munoz-Torres M.C."/>
            <person name="Bain P.A."/>
            <person name="Manny A.R."/>
            <person name="Major K.M."/>
            <person name="Lambert F.N."/>
            <person name="Vulpe C.D."/>
            <person name="Tuck P."/>
            <person name="Blalock B.J."/>
            <person name="Lin Y.Y."/>
            <person name="Smith M.E."/>
            <person name="Ochoa-Acuna H."/>
            <person name="Chen M.M."/>
            <person name="Childers C.P."/>
            <person name="Qu J."/>
            <person name="Dugan S."/>
            <person name="Lee S.L."/>
            <person name="Chao H."/>
            <person name="Dinh H."/>
            <person name="Han Y."/>
            <person name="Doddapaneni H."/>
            <person name="Worley K.C."/>
            <person name="Muzny D.M."/>
            <person name="Gibbs R.A."/>
            <person name="Richards S."/>
        </authorList>
    </citation>
    <scope>NUCLEOTIDE SEQUENCE</scope>
    <source>
        <strain evidence="12">HAZT.00-mixed</strain>
        <tissue evidence="12">Whole organism</tissue>
    </source>
</reference>
<sequence>MPVTFRWEKDGGPIPPQERTTTRLLDDYSSQLVIERISSRHNGEYACTAENAAATATRAARLTVNGE</sequence>
<dbReference type="GO" id="GO:0016020">
    <property type="term" value="C:membrane"/>
    <property type="evidence" value="ECO:0007669"/>
    <property type="project" value="UniProtKB-SubCell"/>
</dbReference>